<evidence type="ECO:0000313" key="2">
    <source>
        <dbReference type="Proteomes" id="UP000326912"/>
    </source>
</evidence>
<reference evidence="1 2" key="1">
    <citation type="submission" date="2019-10" db="EMBL/GenBank/DDBJ databases">
        <title>Dictyobacter vulcani sp. nov., within the class Ktedonobacteria, isolated from soil of volcanic Mt. Zao.</title>
        <authorList>
            <person name="Zheng Y."/>
            <person name="Wang C.M."/>
            <person name="Sakai Y."/>
            <person name="Abe K."/>
            <person name="Yokota A."/>
            <person name="Yabe S."/>
        </authorList>
    </citation>
    <scope>NUCLEOTIDE SEQUENCE [LARGE SCALE GENOMIC DNA]</scope>
    <source>
        <strain evidence="1 2">W12</strain>
    </source>
</reference>
<gene>
    <name evidence="1" type="ORF">KDW_58230</name>
</gene>
<protein>
    <submittedName>
        <fullName evidence="1">Uncharacterized protein</fullName>
    </submittedName>
</protein>
<comment type="caution">
    <text evidence="1">The sequence shown here is derived from an EMBL/GenBank/DDBJ whole genome shotgun (WGS) entry which is preliminary data.</text>
</comment>
<evidence type="ECO:0000313" key="1">
    <source>
        <dbReference type="EMBL" id="GER91661.1"/>
    </source>
</evidence>
<dbReference type="Proteomes" id="UP000326912">
    <property type="component" value="Unassembled WGS sequence"/>
</dbReference>
<dbReference type="AlphaFoldDB" id="A0A5J4KYU2"/>
<accession>A0A5J4KYU2</accession>
<dbReference type="RefSeq" id="WP_151759285.1">
    <property type="nucleotide sequence ID" value="NZ_BKZW01000004.1"/>
</dbReference>
<proteinExistence type="predicted"/>
<dbReference type="EMBL" id="BKZW01000004">
    <property type="protein sequence ID" value="GER91661.1"/>
    <property type="molecule type" value="Genomic_DNA"/>
</dbReference>
<sequence>MRIIHWDKKRKFPTEAILPDWRKWAKQHGYLLDSTVPLTYGKMSILFEIYKHPDTRSKETYLLYHPPIGAAANTEILCILPDNIMLQQILEAEKQMAISVMKLIQQDEQS</sequence>
<organism evidence="1 2">
    <name type="scientific">Dictyobacter vulcani</name>
    <dbReference type="NCBI Taxonomy" id="2607529"/>
    <lineage>
        <taxon>Bacteria</taxon>
        <taxon>Bacillati</taxon>
        <taxon>Chloroflexota</taxon>
        <taxon>Ktedonobacteria</taxon>
        <taxon>Ktedonobacterales</taxon>
        <taxon>Dictyobacteraceae</taxon>
        <taxon>Dictyobacter</taxon>
    </lineage>
</organism>
<keyword evidence="2" id="KW-1185">Reference proteome</keyword>
<name>A0A5J4KYU2_9CHLR</name>